<comment type="caution">
    <text evidence="1">The sequence shown here is derived from an EMBL/GenBank/DDBJ whole genome shotgun (WGS) entry which is preliminary data.</text>
</comment>
<evidence type="ECO:0000313" key="1">
    <source>
        <dbReference type="EMBL" id="KAE8684068.1"/>
    </source>
</evidence>
<sequence>MKNSRIRIRTSTVAVTTRRVNTVHTTRPEDTVNMKAAEAVKEGLMTKTTEMVAVKAVHVPHPKLTIPLVLIHVHTRTSNQLTFRIYCKANPKFNLAIRDGRVVWLEPIPLMNARESPGFSLINLATGEALKHNNGEAQPVELAPYKPNECNTTLIWSESKVIEDEGYKAIRAVDNIHLNMDADLRDNPKSVMAIGLCCGDGRPEITRYGRSNHIDGLPLWWWQFADQRAWKDPHANATFLKNIFVSLNGDLSGLNY</sequence>
<gene>
    <name evidence="1" type="ORF">F3Y22_tig00111155pilonHSYRG00008</name>
</gene>
<dbReference type="AlphaFoldDB" id="A0A6A2YX95"/>
<name>A0A6A2YX95_HIBSY</name>
<dbReference type="Proteomes" id="UP000436088">
    <property type="component" value="Unassembled WGS sequence"/>
</dbReference>
<dbReference type="PANTHER" id="PTHR31257">
    <property type="entry name" value="RICIN B-LIKE LECTIN EULS3"/>
    <property type="match status" value="1"/>
</dbReference>
<dbReference type="EMBL" id="VEPZ02001251">
    <property type="protein sequence ID" value="KAE8684068.1"/>
    <property type="molecule type" value="Genomic_DNA"/>
</dbReference>
<keyword evidence="2" id="KW-1185">Reference proteome</keyword>
<organism evidence="1 2">
    <name type="scientific">Hibiscus syriacus</name>
    <name type="common">Rose of Sharon</name>
    <dbReference type="NCBI Taxonomy" id="106335"/>
    <lineage>
        <taxon>Eukaryota</taxon>
        <taxon>Viridiplantae</taxon>
        <taxon>Streptophyta</taxon>
        <taxon>Embryophyta</taxon>
        <taxon>Tracheophyta</taxon>
        <taxon>Spermatophyta</taxon>
        <taxon>Magnoliopsida</taxon>
        <taxon>eudicotyledons</taxon>
        <taxon>Gunneridae</taxon>
        <taxon>Pentapetalae</taxon>
        <taxon>rosids</taxon>
        <taxon>malvids</taxon>
        <taxon>Malvales</taxon>
        <taxon>Malvaceae</taxon>
        <taxon>Malvoideae</taxon>
        <taxon>Hibiscus</taxon>
    </lineage>
</organism>
<dbReference type="PANTHER" id="PTHR31257:SF2">
    <property type="entry name" value="RICIN B-LIKE LECTIN EULS3"/>
    <property type="match status" value="1"/>
</dbReference>
<evidence type="ECO:0000313" key="2">
    <source>
        <dbReference type="Proteomes" id="UP000436088"/>
    </source>
</evidence>
<proteinExistence type="predicted"/>
<reference evidence="1" key="1">
    <citation type="submission" date="2019-09" db="EMBL/GenBank/DDBJ databases">
        <title>Draft genome information of white flower Hibiscus syriacus.</title>
        <authorList>
            <person name="Kim Y.-M."/>
        </authorList>
    </citation>
    <scope>NUCLEOTIDE SEQUENCE [LARGE SCALE GENOMIC DNA]</scope>
    <source>
        <strain evidence="1">YM2019G1</strain>
    </source>
</reference>
<accession>A0A6A2YX95</accession>
<protein>
    <submittedName>
        <fullName evidence="1">Uncharacterized protein</fullName>
    </submittedName>
</protein>
<dbReference type="InterPro" id="IPR040249">
    <property type="entry name" value="Ricin_B-like_lectin_EULS3-like"/>
</dbReference>